<proteinExistence type="predicted"/>
<evidence type="ECO:0000313" key="3">
    <source>
        <dbReference type="Proteomes" id="UP000431826"/>
    </source>
</evidence>
<dbReference type="EMBL" id="BLIR01000003">
    <property type="protein sequence ID" value="GFE41796.1"/>
    <property type="molecule type" value="Genomic_DNA"/>
</dbReference>
<dbReference type="Proteomes" id="UP000431826">
    <property type="component" value="Unassembled WGS sequence"/>
</dbReference>
<comment type="caution">
    <text evidence="2">The sequence shown here is derived from an EMBL/GenBank/DDBJ whole genome shotgun (WGS) entry which is preliminary data.</text>
</comment>
<protein>
    <submittedName>
        <fullName evidence="2">Uncharacterized protein</fullName>
    </submittedName>
</protein>
<feature type="compositionally biased region" description="Basic residues" evidence="1">
    <location>
        <begin position="294"/>
        <end position="303"/>
    </location>
</feature>
<feature type="region of interest" description="Disordered" evidence="1">
    <location>
        <begin position="280"/>
        <end position="303"/>
    </location>
</feature>
<sequence length="303" mass="33173">MTQALVVRSRTGSTRDSPLSRQRAIGDVGDRWTVSPTARPASGQPSWTAAAHGGGAVDRPGNRFLAPEHRIQQIDGDEVGERRHRDIRQFLCGPGDIERAADPDAGVVQQGQSFLGPPALGDVDDHVPETDTPAPGVRQPEEGRRIGALLVRVRIGGAAEFVVHDGRPGPQDPSHPFLERLGLQPRQYLVHLLPEPLFQGDQPLQYVVHPDVPQLGVEDGHTDRRVRQKRFEHQLVHPGARHPPLRHGEDGPPLRARAVENGRDLHRQLHLPAVPVARRERAAPAVARTAPARHGGRPHLVAR</sequence>
<accession>A0A640V6I5</accession>
<feature type="compositionally biased region" description="Low complexity" evidence="1">
    <location>
        <begin position="283"/>
        <end position="293"/>
    </location>
</feature>
<dbReference type="AlphaFoldDB" id="A0A640V6I5"/>
<keyword evidence="3" id="KW-1185">Reference proteome</keyword>
<evidence type="ECO:0000313" key="2">
    <source>
        <dbReference type="EMBL" id="GFE41796.1"/>
    </source>
</evidence>
<organism evidence="2 3">
    <name type="scientific">Streptomyces tubercidicus</name>
    <dbReference type="NCBI Taxonomy" id="47759"/>
    <lineage>
        <taxon>Bacteria</taxon>
        <taxon>Bacillati</taxon>
        <taxon>Actinomycetota</taxon>
        <taxon>Actinomycetes</taxon>
        <taxon>Kitasatosporales</taxon>
        <taxon>Streptomycetaceae</taxon>
        <taxon>Streptomyces</taxon>
    </lineage>
</organism>
<reference evidence="2 3" key="1">
    <citation type="submission" date="2019-12" db="EMBL/GenBank/DDBJ databases">
        <title>Whole genome shotgun sequence of Streptomyces tubercidicus NBRC 13090.</title>
        <authorList>
            <person name="Ichikawa N."/>
            <person name="Kimura A."/>
            <person name="Kitahashi Y."/>
            <person name="Komaki H."/>
            <person name="Tamura T."/>
        </authorList>
    </citation>
    <scope>NUCLEOTIDE SEQUENCE [LARGE SCALE GENOMIC DNA]</scope>
    <source>
        <strain evidence="2 3">NBRC 13090</strain>
    </source>
</reference>
<feature type="region of interest" description="Disordered" evidence="1">
    <location>
        <begin position="1"/>
        <end position="60"/>
    </location>
</feature>
<evidence type="ECO:0000256" key="1">
    <source>
        <dbReference type="SAM" id="MobiDB-lite"/>
    </source>
</evidence>
<feature type="compositionally biased region" description="Basic and acidic residues" evidence="1">
    <location>
        <begin position="246"/>
        <end position="256"/>
    </location>
</feature>
<feature type="compositionally biased region" description="Polar residues" evidence="1">
    <location>
        <begin position="10"/>
        <end position="20"/>
    </location>
</feature>
<feature type="region of interest" description="Disordered" evidence="1">
    <location>
        <begin position="237"/>
        <end position="256"/>
    </location>
</feature>
<name>A0A640V6I5_9ACTN</name>
<gene>
    <name evidence="2" type="ORF">Stube_64690</name>
</gene>